<dbReference type="Pfam" id="PF00932">
    <property type="entry name" value="LTD"/>
    <property type="match status" value="2"/>
</dbReference>
<feature type="compositionally biased region" description="Polar residues" evidence="1">
    <location>
        <begin position="126"/>
        <end position="147"/>
    </location>
</feature>
<dbReference type="PANTHER" id="PTHR43143">
    <property type="entry name" value="METALLOPHOSPHOESTERASE, CALCINEURIN SUPERFAMILY"/>
    <property type="match status" value="1"/>
</dbReference>
<dbReference type="InterPro" id="IPR013783">
    <property type="entry name" value="Ig-like_fold"/>
</dbReference>
<dbReference type="Gene3D" id="2.60.40.1260">
    <property type="entry name" value="Lamin Tail domain"/>
    <property type="match status" value="1"/>
</dbReference>
<dbReference type="InterPro" id="IPR001322">
    <property type="entry name" value="Lamin_tail_dom"/>
</dbReference>
<evidence type="ECO:0000313" key="5">
    <source>
        <dbReference type="EMBL" id="SDP12701.1"/>
    </source>
</evidence>
<dbReference type="PANTHER" id="PTHR43143:SF5">
    <property type="entry name" value="SECRETED PROTEIN"/>
    <property type="match status" value="1"/>
</dbReference>
<feature type="compositionally biased region" description="Low complexity" evidence="1">
    <location>
        <begin position="109"/>
        <end position="122"/>
    </location>
</feature>
<dbReference type="Pfam" id="PF00149">
    <property type="entry name" value="Metallophos"/>
    <property type="match status" value="1"/>
</dbReference>
<dbReference type="InterPro" id="IPR004843">
    <property type="entry name" value="Calcineurin-like_PHP"/>
</dbReference>
<name>A0A1H0Q5L2_9BACI</name>
<accession>A0A1H0Q5L2</accession>
<evidence type="ECO:0000256" key="3">
    <source>
        <dbReference type="SAM" id="SignalP"/>
    </source>
</evidence>
<keyword evidence="6" id="KW-1185">Reference proteome</keyword>
<feature type="domain" description="LTD" evidence="4">
    <location>
        <begin position="741"/>
        <end position="876"/>
    </location>
</feature>
<keyword evidence="2" id="KW-1133">Transmembrane helix</keyword>
<reference evidence="6" key="1">
    <citation type="submission" date="2016-10" db="EMBL/GenBank/DDBJ databases">
        <authorList>
            <person name="Varghese N."/>
            <person name="Submissions S."/>
        </authorList>
    </citation>
    <scope>NUCLEOTIDE SEQUENCE [LARGE SCALE GENOMIC DNA]</scope>
    <source>
        <strain evidence="6">IBRC-M10078</strain>
    </source>
</reference>
<dbReference type="GO" id="GO:0016787">
    <property type="term" value="F:hydrolase activity"/>
    <property type="evidence" value="ECO:0007669"/>
    <property type="project" value="InterPro"/>
</dbReference>
<feature type="chain" id="PRO_5038617760" evidence="3">
    <location>
        <begin position="27"/>
        <end position="2001"/>
    </location>
</feature>
<evidence type="ECO:0000256" key="1">
    <source>
        <dbReference type="SAM" id="MobiDB-lite"/>
    </source>
</evidence>
<keyword evidence="2" id="KW-0812">Transmembrane</keyword>
<organism evidence="5 6">
    <name type="scientific">Litchfieldia salsa</name>
    <dbReference type="NCBI Taxonomy" id="930152"/>
    <lineage>
        <taxon>Bacteria</taxon>
        <taxon>Bacillati</taxon>
        <taxon>Bacillota</taxon>
        <taxon>Bacilli</taxon>
        <taxon>Bacillales</taxon>
        <taxon>Bacillaceae</taxon>
        <taxon>Litchfieldia</taxon>
    </lineage>
</organism>
<feature type="compositionally biased region" description="Basic and acidic residues" evidence="1">
    <location>
        <begin position="1931"/>
        <end position="1964"/>
    </location>
</feature>
<dbReference type="EMBL" id="FNJU01000001">
    <property type="protein sequence ID" value="SDP12701.1"/>
    <property type="molecule type" value="Genomic_DNA"/>
</dbReference>
<dbReference type="InterPro" id="IPR036415">
    <property type="entry name" value="Lamin_tail_dom_sf"/>
</dbReference>
<dbReference type="InterPro" id="IPR029052">
    <property type="entry name" value="Metallo-depent_PP-like"/>
</dbReference>
<sequence>MRRTNTRKLSVISVVFCMLFASFSSVIPQQIIFAEGVDSDQSIITYTEEQNANVTEGKGSTLKQSIDLETEGQDTKSAEAQGELVEPTVPTEDENKTELETEPNVTDSTTPPTNEMTPETVEIPLTETTQETVEGQPTETAQETSEINPAIEPDKPSTEQTTKEEVVIDYNNLPELLVTEIMPNNLGADEYEYFEVYNNSDQQLVLDHHTFAVRYTDSSNKADVNMVFEPVVIDSKETLVFWLNVKNKSLSDFNLHYQTSLIEDQVVEYSGAPGFYNSGNRAVVIKSHSSEDIVFANYLKEDIGDGLVVNFSYPIDGIEMQKFETKVTPTPGVTKPGQVPTQTVISEKNEVPTIDHTPVTAVTNENDLVISATITDDHKDEAVSLYFKMNEETEFQRVSMEKIEESTYQKVFPKESLAIGTVEYFLMVTDQNHRVTYPSNNEETIEVTIEQVIPEVIDYNTYPHLLVTEISPNSAGGGTDYYEYFELYNNSNQPLTLTNYAFVYKYTDTRKEVQFQIPVVTIEPQETLVLWFNNGDKSLTDFNNHFATNLTSDQVVEYRDAFPGFANGGNRAIVIKNNEGTEVVSASYLGSENDNTGADISYKYPTTGTEMLKYQVLTTPTPGLIDSVQVPIQPVELEGTPTDSTAPIIEHEAIHDPAVAFSPVKVEARITDDVAVPLATLFYKEEGAASFKSVSMSAGSDPSNYSVEIPGTEVTKTLVYYIAATDGINEAQTEELKIEVEQSKVDFQQLPSFLVTEVLPDSTNVDGADGYEFIEIFNNTNKEINFKDYKINYRYGDDPNSDVVWASVPDDIIVPPGETLVFWIINAKNGNQTVADFNSVFGTSLVENQDIVRIHSAGMANGSMRGLVVATNTGKEVAVAYYNDVTNVDDSMPNKGIVYKYPTDKSTKMLKVSNGLLPATPGSLEEYQVPVKSVMVEEDTVQPTVQDLTTVSTVDQEDDIEIVAKADDNMSVKSVRLFYKTNGLEFSEAILKENYDDSLYHHVIYSPNLIGKEYVEYYFVVSDGKNEVTSDTKRISITNTIDDSSLRLNVKDGEIVKGEKVLKGTSKDSLPGDVKLSIDGLELIEGQYQSVENEVYIALEANGLNTYFKNAITMGDDVLYLMDKDWLSEWKTYKVAIEPERIVLGNNTITVRSGNKASPFDLESAENRDDYDLRNVRLILADGTVLRDAIYSDPNQVIKMNDANPFVDFQFEITEDHSRSKTYKWDTSSYKDGEHIVTVQDQDEEHSAAVLVDNTAPIIDTNVVEGKEYKGTIDITVDATDEIAGIDSVEVMLDDKKIEVPYQTSSGALAPGEHKLSVVATDKIGNQSDTIIYFSVVNENPLNPELDSQDETGDPKLRVKVTDPTGDDMDVTFYQGFKYDITNNVTAFANTSETEPPRMMVPQGEQSFNTDNKTLVAKKDGNYSITDSTTEFPYHRFDVMIDEAVDENDRVELEWSGNSLEGRKVSMYAWSHKTNNWNLIDYKIAEIEDFELKGRVEVSEYVKDAKINVLVQDEIPATPDEYDYTFVWMSDTQYYSESYPYIFDRQTQWIAEKQEEMKIKYVFHTGDLVDEADKEYQWLHADNYMKVLDDQEIPYGVLAGNHDVNQVTNDYTQYYQYFGENRFKEKPYYGGSYLNNRGHYDLISVDGNDYIMAYLGWGVTDEGIAWMNEVLAAHPDRKAILSFHEYLLSTGTRHPLGEKLYNEIVVPNENVIAVLSGHYHEAQTLIDRIDDNGDGTPDRAVYQMLADYQAGPEGGQGYMRLLHFDTDQNRVMVNTYSPYLDDYNYYDTDKYGAKDEFIMELDLEAKQKRVATDYFTVNVFTDTEIGKDENVPSGDFAEVTWTGLTEGQTYSWYAVSEDGHTGKTVSDIWSFVKGANVEVEPKPVPGDEVNPKPVEPGQGNGEEPKPADPGQGDGENPQPTEPAPNDGEDSGADKPENDNSSEKEDKEQTREETAHKDKSNEKGKTLPTTATNAFNLLLTGLIITLLGIWMRRGDGSRVSKG</sequence>
<dbReference type="Gene3D" id="3.60.21.10">
    <property type="match status" value="1"/>
</dbReference>
<dbReference type="OrthoDB" id="9772095at2"/>
<dbReference type="STRING" id="930152.SAMN05216565_101615"/>
<feature type="region of interest" description="Disordered" evidence="1">
    <location>
        <begin position="1879"/>
        <end position="1967"/>
    </location>
</feature>
<proteinExistence type="predicted"/>
<dbReference type="SUPFAM" id="SSF74853">
    <property type="entry name" value="Lamin A/C globular tail domain"/>
    <property type="match status" value="2"/>
</dbReference>
<dbReference type="Proteomes" id="UP000199159">
    <property type="component" value="Unassembled WGS sequence"/>
</dbReference>
<gene>
    <name evidence="5" type="ORF">SAMN05216565_101615</name>
</gene>
<evidence type="ECO:0000313" key="6">
    <source>
        <dbReference type="Proteomes" id="UP000199159"/>
    </source>
</evidence>
<dbReference type="SUPFAM" id="SSF56300">
    <property type="entry name" value="Metallo-dependent phosphatases"/>
    <property type="match status" value="1"/>
</dbReference>
<keyword evidence="3" id="KW-0732">Signal</keyword>
<dbReference type="PROSITE" id="PS51841">
    <property type="entry name" value="LTD"/>
    <property type="match status" value="2"/>
</dbReference>
<keyword evidence="2" id="KW-0472">Membrane</keyword>
<dbReference type="Gene3D" id="2.60.40.10">
    <property type="entry name" value="Immunoglobulins"/>
    <property type="match status" value="1"/>
</dbReference>
<feature type="domain" description="LTD" evidence="4">
    <location>
        <begin position="460"/>
        <end position="606"/>
    </location>
</feature>
<feature type="compositionally biased region" description="Basic and acidic residues" evidence="1">
    <location>
        <begin position="152"/>
        <end position="162"/>
    </location>
</feature>
<dbReference type="RefSeq" id="WP_090849755.1">
    <property type="nucleotide sequence ID" value="NZ_FNJU01000001.1"/>
</dbReference>
<feature type="transmembrane region" description="Helical" evidence="2">
    <location>
        <begin position="1973"/>
        <end position="1990"/>
    </location>
</feature>
<evidence type="ECO:0000256" key="2">
    <source>
        <dbReference type="SAM" id="Phobius"/>
    </source>
</evidence>
<evidence type="ECO:0000259" key="4">
    <source>
        <dbReference type="PROSITE" id="PS51841"/>
    </source>
</evidence>
<protein>
    <submittedName>
        <fullName evidence="5">Lamin Tail Domain</fullName>
    </submittedName>
</protein>
<feature type="region of interest" description="Disordered" evidence="1">
    <location>
        <begin position="70"/>
        <end position="162"/>
    </location>
</feature>
<dbReference type="InterPro" id="IPR051918">
    <property type="entry name" value="STPP_CPPED1"/>
</dbReference>
<feature type="signal peptide" evidence="3">
    <location>
        <begin position="1"/>
        <end position="26"/>
    </location>
</feature>